<gene>
    <name evidence="2" type="ORF">ACFQJ6_10220</name>
</gene>
<dbReference type="Proteomes" id="UP001596407">
    <property type="component" value="Unassembled WGS sequence"/>
</dbReference>
<organism evidence="2 3">
    <name type="scientific">Halorussus caseinilyticus</name>
    <dbReference type="NCBI Taxonomy" id="3034025"/>
    <lineage>
        <taxon>Archaea</taxon>
        <taxon>Methanobacteriati</taxon>
        <taxon>Methanobacteriota</taxon>
        <taxon>Stenosarchaea group</taxon>
        <taxon>Halobacteria</taxon>
        <taxon>Halobacteriales</taxon>
        <taxon>Haladaptataceae</taxon>
        <taxon>Halorussus</taxon>
    </lineage>
</organism>
<dbReference type="RefSeq" id="WP_276281710.1">
    <property type="nucleotide sequence ID" value="NZ_CP119809.1"/>
</dbReference>
<name>A0ABD5WMQ0_9EURY</name>
<comment type="caution">
    <text evidence="2">The sequence shown here is derived from an EMBL/GenBank/DDBJ whole genome shotgun (WGS) entry which is preliminary data.</text>
</comment>
<keyword evidence="3" id="KW-1185">Reference proteome</keyword>
<dbReference type="GeneID" id="79302929"/>
<accession>A0ABD5WMQ0</accession>
<reference evidence="2 3" key="1">
    <citation type="journal article" date="2019" name="Int. J. Syst. Evol. Microbiol.">
        <title>The Global Catalogue of Microorganisms (GCM) 10K type strain sequencing project: providing services to taxonomists for standard genome sequencing and annotation.</title>
        <authorList>
            <consortium name="The Broad Institute Genomics Platform"/>
            <consortium name="The Broad Institute Genome Sequencing Center for Infectious Disease"/>
            <person name="Wu L."/>
            <person name="Ma J."/>
        </authorList>
    </citation>
    <scope>NUCLEOTIDE SEQUENCE [LARGE SCALE GENOMIC DNA]</scope>
    <source>
        <strain evidence="2 3">DT72</strain>
    </source>
</reference>
<proteinExistence type="predicted"/>
<evidence type="ECO:0000313" key="2">
    <source>
        <dbReference type="EMBL" id="MFC7080432.1"/>
    </source>
</evidence>
<dbReference type="AlphaFoldDB" id="A0ABD5WMQ0"/>
<sequence length="242" mass="24968">MATVGVVLLVLTGFVGVGVATVGATDSGAAQVRVAHLSPDAPAVDVLVDGDPVLEGVEFGTVSDYLQVPAGERTVTIQTSEDETVVFEGTVSVEAGTMYTVAAVGEVSEETFRPEIYVDDFETPSDENASVRLIHASPDAPAVDVTVEESGAVLYDNVSFSNATDYVEVPAGDYTLEVRPATEDNDGEVVTTFDVSVEGGTTYSAVAAGYLSPDEAPADVPFDLLVAVDSGGAMMNETTAES</sequence>
<dbReference type="InterPro" id="IPR025510">
    <property type="entry name" value="DUF4397"/>
</dbReference>
<feature type="domain" description="DUF4397" evidence="1">
    <location>
        <begin position="30"/>
        <end position="146"/>
    </location>
</feature>
<dbReference type="Pfam" id="PF14344">
    <property type="entry name" value="DUF4397"/>
    <property type="match status" value="1"/>
</dbReference>
<dbReference type="EMBL" id="JBHSZH010000005">
    <property type="protein sequence ID" value="MFC7080432.1"/>
    <property type="molecule type" value="Genomic_DNA"/>
</dbReference>
<evidence type="ECO:0000259" key="1">
    <source>
        <dbReference type="Pfam" id="PF14344"/>
    </source>
</evidence>
<evidence type="ECO:0000313" key="3">
    <source>
        <dbReference type="Proteomes" id="UP001596407"/>
    </source>
</evidence>
<protein>
    <submittedName>
        <fullName evidence="2">DUF4397 domain-containing protein</fullName>
    </submittedName>
</protein>